<evidence type="ECO:0000313" key="7">
    <source>
        <dbReference type="RefSeq" id="XP_010911703.1"/>
    </source>
</evidence>
<dbReference type="GO" id="GO:0004553">
    <property type="term" value="F:hydrolase activity, hydrolyzing O-glycosyl compounds"/>
    <property type="evidence" value="ECO:0007669"/>
    <property type="project" value="InterPro"/>
</dbReference>
<dbReference type="Proteomes" id="UP000504607">
    <property type="component" value="Unplaced"/>
</dbReference>
<dbReference type="Gene3D" id="3.20.20.80">
    <property type="entry name" value="Glycosidases"/>
    <property type="match status" value="1"/>
</dbReference>
<keyword evidence="5" id="KW-0472">Membrane</keyword>
<organism evidence="6 7">
    <name type="scientific">Elaeis guineensis var. tenera</name>
    <name type="common">Oil palm</name>
    <dbReference type="NCBI Taxonomy" id="51953"/>
    <lineage>
        <taxon>Eukaryota</taxon>
        <taxon>Viridiplantae</taxon>
        <taxon>Streptophyta</taxon>
        <taxon>Embryophyta</taxon>
        <taxon>Tracheophyta</taxon>
        <taxon>Spermatophyta</taxon>
        <taxon>Magnoliopsida</taxon>
        <taxon>Liliopsida</taxon>
        <taxon>Arecaceae</taxon>
        <taxon>Arecoideae</taxon>
        <taxon>Cocoseae</taxon>
        <taxon>Elaeidinae</taxon>
        <taxon>Elaeis</taxon>
    </lineage>
</organism>
<keyword evidence="6" id="KW-1185">Reference proteome</keyword>
<sequence>MGEMETMLNLFVASFSLLISSVGILAGILLNFTDIGIWLARQRGRSLKLSEHQIGLPLRPNPTVLTTLHKFGIEVVLGTLNNDLEKLTNDPTFASTWVQNNVIPHVQAGTSFRYITTGNEVIPGDLVSFVLPTMQNLNTALTDAKLNISISTVIATDVLGVLFPPSQGVFSEASSTDVTGIAGFLVSKKTPLFVNVYPYFAYANQPKDMQLNYVLFIANGTVVIDSS</sequence>
<name>A0A6I9QQB3_ELAGV</name>
<evidence type="ECO:0000313" key="6">
    <source>
        <dbReference type="Proteomes" id="UP000504607"/>
    </source>
</evidence>
<dbReference type="InterPro" id="IPR000490">
    <property type="entry name" value="Glyco_hydro_17"/>
</dbReference>
<evidence type="ECO:0000256" key="4">
    <source>
        <dbReference type="RuleBase" id="RU004335"/>
    </source>
</evidence>
<evidence type="ECO:0000256" key="5">
    <source>
        <dbReference type="SAM" id="Phobius"/>
    </source>
</evidence>
<dbReference type="RefSeq" id="XP_010911703.1">
    <property type="nucleotide sequence ID" value="XM_010913401.1"/>
</dbReference>
<keyword evidence="5" id="KW-1133">Transmembrane helix</keyword>
<dbReference type="SUPFAM" id="SSF51445">
    <property type="entry name" value="(Trans)glycosidases"/>
    <property type="match status" value="1"/>
</dbReference>
<keyword evidence="5" id="KW-0812">Transmembrane</keyword>
<dbReference type="AlphaFoldDB" id="A0A6I9QQB3"/>
<dbReference type="InterPro" id="IPR044965">
    <property type="entry name" value="Glyco_hydro_17_plant"/>
</dbReference>
<gene>
    <name evidence="7" type="primary">LOC105037776</name>
</gene>
<evidence type="ECO:0000256" key="2">
    <source>
        <dbReference type="ARBA" id="ARBA00022801"/>
    </source>
</evidence>
<dbReference type="GO" id="GO:0005975">
    <property type="term" value="P:carbohydrate metabolic process"/>
    <property type="evidence" value="ECO:0007669"/>
    <property type="project" value="InterPro"/>
</dbReference>
<protein>
    <submittedName>
        <fullName evidence="7">Glucan endo-1,3-beta-glucosidase GVI</fullName>
    </submittedName>
</protein>
<comment type="similarity">
    <text evidence="1 4">Belongs to the glycosyl hydrolase 17 family.</text>
</comment>
<dbReference type="Pfam" id="PF00332">
    <property type="entry name" value="Glyco_hydro_17"/>
    <property type="match status" value="1"/>
</dbReference>
<evidence type="ECO:0000256" key="3">
    <source>
        <dbReference type="ARBA" id="ARBA00023295"/>
    </source>
</evidence>
<keyword evidence="3" id="KW-0326">Glycosidase</keyword>
<dbReference type="OrthoDB" id="1735733at2759"/>
<keyword evidence="2" id="KW-0378">Hydrolase</keyword>
<proteinExistence type="inferred from homology"/>
<dbReference type="PANTHER" id="PTHR32227">
    <property type="entry name" value="GLUCAN ENDO-1,3-BETA-GLUCOSIDASE BG1-RELATED-RELATED"/>
    <property type="match status" value="1"/>
</dbReference>
<dbReference type="InParanoid" id="A0A6I9QQB3"/>
<accession>A0A6I9QQB3</accession>
<evidence type="ECO:0000256" key="1">
    <source>
        <dbReference type="ARBA" id="ARBA00008773"/>
    </source>
</evidence>
<feature type="transmembrane region" description="Helical" evidence="5">
    <location>
        <begin position="12"/>
        <end position="40"/>
    </location>
</feature>
<dbReference type="InterPro" id="IPR017853">
    <property type="entry name" value="GH"/>
</dbReference>
<reference evidence="7" key="1">
    <citation type="submission" date="2025-08" db="UniProtKB">
        <authorList>
            <consortium name="RefSeq"/>
        </authorList>
    </citation>
    <scope>IDENTIFICATION</scope>
</reference>